<name>A0ACC2SWG9_9FUNG</name>
<gene>
    <name evidence="1" type="primary">UHRF2</name>
    <name evidence="1" type="ORF">DSO57_1007703</name>
</gene>
<dbReference type="EMBL" id="QTSX02004283">
    <property type="protein sequence ID" value="KAJ9066629.1"/>
    <property type="molecule type" value="Genomic_DNA"/>
</dbReference>
<sequence>MRCNVRGPDGSKFPLVIDRLDKVRDIRQTIAKELKLKATQVRLIYLGKQLEDSLSFYDYDVKDNDTILAFERVNVADLPAFESPTEPSGALPTPSSDSQAETQSSEAPTSMSEADQVAILAAQEEAEKCKNATTLLIQSVKNAVATFVARRMMRL</sequence>
<evidence type="ECO:0000313" key="1">
    <source>
        <dbReference type="EMBL" id="KAJ9066629.1"/>
    </source>
</evidence>
<keyword evidence="2" id="KW-1185">Reference proteome</keyword>
<accession>A0ACC2SWG9</accession>
<reference evidence="1" key="1">
    <citation type="submission" date="2022-04" db="EMBL/GenBank/DDBJ databases">
        <title>Genome of the entomopathogenic fungus Entomophthora muscae.</title>
        <authorList>
            <person name="Elya C."/>
            <person name="Lovett B.R."/>
            <person name="Lee E."/>
            <person name="Macias A.M."/>
            <person name="Hajek A.E."/>
            <person name="De Bivort B.L."/>
            <person name="Kasson M.T."/>
            <person name="De Fine Licht H.H."/>
            <person name="Stajich J.E."/>
        </authorList>
    </citation>
    <scope>NUCLEOTIDE SEQUENCE</scope>
    <source>
        <strain evidence="1">Berkeley</strain>
    </source>
</reference>
<keyword evidence="1" id="KW-0012">Acyltransferase</keyword>
<protein>
    <submittedName>
        <fullName evidence="1">Ubiquitin-like with PHD and RING finger domains 2</fullName>
        <ecNumber evidence="1">2.3.2.27</ecNumber>
    </submittedName>
</protein>
<keyword evidence="1" id="KW-0808">Transferase</keyword>
<dbReference type="Proteomes" id="UP001165960">
    <property type="component" value="Unassembled WGS sequence"/>
</dbReference>
<proteinExistence type="predicted"/>
<organism evidence="1 2">
    <name type="scientific">Entomophthora muscae</name>
    <dbReference type="NCBI Taxonomy" id="34485"/>
    <lineage>
        <taxon>Eukaryota</taxon>
        <taxon>Fungi</taxon>
        <taxon>Fungi incertae sedis</taxon>
        <taxon>Zoopagomycota</taxon>
        <taxon>Entomophthoromycotina</taxon>
        <taxon>Entomophthoromycetes</taxon>
        <taxon>Entomophthorales</taxon>
        <taxon>Entomophthoraceae</taxon>
        <taxon>Entomophthora</taxon>
    </lineage>
</organism>
<dbReference type="EC" id="2.3.2.27" evidence="1"/>
<comment type="caution">
    <text evidence="1">The sequence shown here is derived from an EMBL/GenBank/DDBJ whole genome shotgun (WGS) entry which is preliminary data.</text>
</comment>
<evidence type="ECO:0000313" key="2">
    <source>
        <dbReference type="Proteomes" id="UP001165960"/>
    </source>
</evidence>